<dbReference type="Pfam" id="PF04910">
    <property type="entry name" value="Tcf25"/>
    <property type="match status" value="1"/>
</dbReference>
<feature type="compositionally biased region" description="Basic residues" evidence="1">
    <location>
        <begin position="83"/>
        <end position="96"/>
    </location>
</feature>
<dbReference type="GO" id="GO:1990112">
    <property type="term" value="C:RQC complex"/>
    <property type="evidence" value="ECO:0007669"/>
    <property type="project" value="TreeGrafter"/>
</dbReference>
<dbReference type="PANTHER" id="PTHR22684:SF0">
    <property type="entry name" value="RIBOSOME QUALITY CONTROL COMPLEX SUBUNIT TCF25"/>
    <property type="match status" value="1"/>
</dbReference>
<organism evidence="2 3">
    <name type="scientific">Ramalina farinacea</name>
    <dbReference type="NCBI Taxonomy" id="258253"/>
    <lineage>
        <taxon>Eukaryota</taxon>
        <taxon>Fungi</taxon>
        <taxon>Dikarya</taxon>
        <taxon>Ascomycota</taxon>
        <taxon>Pezizomycotina</taxon>
        <taxon>Lecanoromycetes</taxon>
        <taxon>OSLEUM clade</taxon>
        <taxon>Lecanoromycetidae</taxon>
        <taxon>Lecanorales</taxon>
        <taxon>Lecanorineae</taxon>
        <taxon>Ramalinaceae</taxon>
        <taxon>Ramalina</taxon>
    </lineage>
</organism>
<feature type="compositionally biased region" description="Basic and acidic residues" evidence="1">
    <location>
        <begin position="9"/>
        <end position="18"/>
    </location>
</feature>
<reference evidence="2" key="1">
    <citation type="journal article" date="2023" name="Genome Biol. Evol.">
        <title>First Whole Genome Sequence and Flow Cytometry Genome Size Data for the Lichen-Forming Fungus Ramalina farinacea (Ascomycota).</title>
        <authorList>
            <person name="Llewellyn T."/>
            <person name="Mian S."/>
            <person name="Hill R."/>
            <person name="Leitch I.J."/>
            <person name="Gaya E."/>
        </authorList>
    </citation>
    <scope>NUCLEOTIDE SEQUENCE</scope>
    <source>
        <strain evidence="2">LIQ254RAFAR</strain>
    </source>
</reference>
<dbReference type="GO" id="GO:1990116">
    <property type="term" value="P:ribosome-associated ubiquitin-dependent protein catabolic process"/>
    <property type="evidence" value="ECO:0007669"/>
    <property type="project" value="TreeGrafter"/>
</dbReference>
<feature type="region of interest" description="Disordered" evidence="1">
    <location>
        <begin position="692"/>
        <end position="766"/>
    </location>
</feature>
<feature type="compositionally biased region" description="Acidic residues" evidence="1">
    <location>
        <begin position="50"/>
        <end position="64"/>
    </location>
</feature>
<dbReference type="InterPro" id="IPR006994">
    <property type="entry name" value="TCF25/Rqc1"/>
</dbReference>
<dbReference type="Proteomes" id="UP001161017">
    <property type="component" value="Unassembled WGS sequence"/>
</dbReference>
<dbReference type="EMBL" id="JAPUFD010000005">
    <property type="protein sequence ID" value="MDI1487141.1"/>
    <property type="molecule type" value="Genomic_DNA"/>
</dbReference>
<feature type="compositionally biased region" description="Basic and acidic residues" evidence="1">
    <location>
        <begin position="713"/>
        <end position="734"/>
    </location>
</feature>
<gene>
    <name evidence="2" type="ORF">OHK93_006409</name>
</gene>
<evidence type="ECO:0008006" key="4">
    <source>
        <dbReference type="Google" id="ProtNLM"/>
    </source>
</evidence>
<evidence type="ECO:0000256" key="1">
    <source>
        <dbReference type="SAM" id="MobiDB-lite"/>
    </source>
</evidence>
<name>A0AA43TQ27_9LECA</name>
<evidence type="ECO:0000313" key="2">
    <source>
        <dbReference type="EMBL" id="MDI1487141.1"/>
    </source>
</evidence>
<comment type="caution">
    <text evidence="2">The sequence shown here is derived from an EMBL/GenBank/DDBJ whole genome shotgun (WGS) entry which is preliminary data.</text>
</comment>
<dbReference type="PANTHER" id="PTHR22684">
    <property type="entry name" value="NULP1-RELATED"/>
    <property type="match status" value="1"/>
</dbReference>
<feature type="region of interest" description="Disordered" evidence="1">
    <location>
        <begin position="597"/>
        <end position="617"/>
    </location>
</feature>
<dbReference type="AlphaFoldDB" id="A0AA43TQ27"/>
<accession>A0AA43TQ27</accession>
<feature type="compositionally biased region" description="Polar residues" evidence="1">
    <location>
        <begin position="735"/>
        <end position="754"/>
    </location>
</feature>
<protein>
    <recommendedName>
        <fullName evidence="4">Transcription factor 25</fullName>
    </recommendedName>
</protein>
<evidence type="ECO:0000313" key="3">
    <source>
        <dbReference type="Proteomes" id="UP001161017"/>
    </source>
</evidence>
<sequence>MSSRALRKLQREEAEKKQLQALEQDAEEESDENGAPQTKPLNAFDMLNGNDDEDDTMISDEDDHQDSNLDSKLSDPAPSVAAKPKRSKKKKGKKKGKASDSEPGHIKAVGQANTGMDEIDVALKSLSTQGRGKADVSKAPTIDDANAQLCRLLAVESKHLNAMNEMRRLFGIVVMENEDAPAAATRHRGRGPLQLDLAAALSAKYSPASSGQGLKGLALKRNPLILGKEEWPGTTSGGLGMELVEKLEDGTVEYRFVHNTMYQDVQRQFDSCVASMDPQRLITLAQYNPYHVSTILQVSEIAKQQGDNPVAGDLLERVLFTFGRSAHSSFGSALSEGKARLDFRRPENREFWLAAVRYATDLGQRGTWRTAYEWARLILSLDPEGDPYCIHKRLDQLAILGGQSEHYLQLAGCPLFKDDLWKDSPNVMVTTALAQNKLKQAQLCRTTLQAAIGIYPWVFTRLFQELNLSHIPKSIWGQIANTDREKFETENYVLGAKDLWSIPEAISLLVEVAETAPSHQTRTETTSMDTPITLEEARYAISSGRRELINLIPREFTNMRTTSSDPLPPTDDLPSYDVGSDSGPVVHDRALDEAYADVSDDEQAAVPTGNEGGTMAVPRRLLQSITGLAARLYPRSGTQDGEGDAAPPDTAILEVLQRAAAGNPMTREEMQRPGGALHEYVDALDWGVQSEEAGGQEDNNERTAVQPAYGAQRELEVDEFTRPDANRDLSRDRNPATSASNPPDLSSNAETSQAAADANDEPLPAGADVTDEQLRRYLAGTGVHRLRELSDQHKEDGADFWETPTGRKQLEVYASRLRRLRDRKTRDFIMKYALPQGTSKEIAQLVEQRL</sequence>
<feature type="region of interest" description="Disordered" evidence="1">
    <location>
        <begin position="1"/>
        <end position="113"/>
    </location>
</feature>
<dbReference type="GO" id="GO:0072344">
    <property type="term" value="P:rescue of stalled ribosome"/>
    <property type="evidence" value="ECO:0007669"/>
    <property type="project" value="TreeGrafter"/>
</dbReference>
<keyword evidence="3" id="KW-1185">Reference proteome</keyword>
<proteinExistence type="predicted"/>